<dbReference type="Proteomes" id="UP001054945">
    <property type="component" value="Unassembled WGS sequence"/>
</dbReference>
<keyword evidence="3" id="KW-1185">Reference proteome</keyword>
<evidence type="ECO:0000256" key="1">
    <source>
        <dbReference type="SAM" id="Phobius"/>
    </source>
</evidence>
<feature type="transmembrane region" description="Helical" evidence="1">
    <location>
        <begin position="39"/>
        <end position="58"/>
    </location>
</feature>
<keyword evidence="1" id="KW-0472">Membrane</keyword>
<keyword evidence="1" id="KW-0812">Transmembrane</keyword>
<evidence type="ECO:0000313" key="2">
    <source>
        <dbReference type="EMBL" id="GIY76824.1"/>
    </source>
</evidence>
<evidence type="ECO:0000313" key="3">
    <source>
        <dbReference type="Proteomes" id="UP001054945"/>
    </source>
</evidence>
<comment type="caution">
    <text evidence="2">The sequence shown here is derived from an EMBL/GenBank/DDBJ whole genome shotgun (WGS) entry which is preliminary data.</text>
</comment>
<reference evidence="2 3" key="1">
    <citation type="submission" date="2021-06" db="EMBL/GenBank/DDBJ databases">
        <title>Caerostris extrusa draft genome.</title>
        <authorList>
            <person name="Kono N."/>
            <person name="Arakawa K."/>
        </authorList>
    </citation>
    <scope>NUCLEOTIDE SEQUENCE [LARGE SCALE GENOMIC DNA]</scope>
</reference>
<dbReference type="AlphaFoldDB" id="A0AAV4W3P6"/>
<name>A0AAV4W3P6_CAEEX</name>
<gene>
    <name evidence="2" type="ORF">CEXT_96121</name>
</gene>
<keyword evidence="1" id="KW-1133">Transmembrane helix</keyword>
<dbReference type="EMBL" id="BPLR01015536">
    <property type="protein sequence ID" value="GIY76824.1"/>
    <property type="molecule type" value="Genomic_DNA"/>
</dbReference>
<accession>A0AAV4W3P6</accession>
<proteinExistence type="predicted"/>
<protein>
    <submittedName>
        <fullName evidence="2">Uncharacterized protein</fullName>
    </submittedName>
</protein>
<sequence length="115" mass="12705">MTFLRWQWCLSSLVADFNSRVIGQTQPGPSSVLTKMFMGFVSVAFMEAATEFFLFCLLQSHGPNENRSNGIVDGVEEKGGLEQASFIIEVNGSRYGTTVVPIISASVYYSMLYKA</sequence>
<organism evidence="2 3">
    <name type="scientific">Caerostris extrusa</name>
    <name type="common">Bark spider</name>
    <name type="synonym">Caerostris bankana</name>
    <dbReference type="NCBI Taxonomy" id="172846"/>
    <lineage>
        <taxon>Eukaryota</taxon>
        <taxon>Metazoa</taxon>
        <taxon>Ecdysozoa</taxon>
        <taxon>Arthropoda</taxon>
        <taxon>Chelicerata</taxon>
        <taxon>Arachnida</taxon>
        <taxon>Araneae</taxon>
        <taxon>Araneomorphae</taxon>
        <taxon>Entelegynae</taxon>
        <taxon>Araneoidea</taxon>
        <taxon>Araneidae</taxon>
        <taxon>Caerostris</taxon>
    </lineage>
</organism>